<protein>
    <submittedName>
        <fullName evidence="2">Lipoprotein</fullName>
    </submittedName>
</protein>
<evidence type="ECO:0000313" key="3">
    <source>
        <dbReference type="Proteomes" id="UP000231179"/>
    </source>
</evidence>
<dbReference type="RefSeq" id="WP_100253974.1">
    <property type="nucleotide sequence ID" value="NZ_CP015819.1"/>
</dbReference>
<dbReference type="InterPro" id="IPR054816">
    <property type="entry name" value="Lipoprotein_mollicutes-type_CS"/>
</dbReference>
<sequence>MKKLLSLISAIGLVAGTTGQIVSCGDGEKEKPAEEPKPEPAKKEKLNISGLVISANDNYGKITKSIKAMAEKNYKGKAINIKFTVKDSSQNVVIVNEDFVAKPGQTFTFVIEGKLDGVALEPATYTVKDAITKIEDIFKTGFEVTVNSRVSEVRGKIETAIKEKVKDAAIKTDYDIEIKDDNGGLITKNTTVKVYAVKDSALLSGQVSLKITDKRVELSSLKFGEVAEGLSYEKILGVFKIAKLSGEIGKDFIVEITRKDTDVKFDGFYESVALDQIKITAKESAEFKGETTLVVAESKPEPANPDKPTSPETEQPQPDKPSGPETEQPTNPGTDQNQPEKPTSPETEQPQPEKPSGPETEQPTNPGTDQNQPEKPTSPETEQPQPEKPSGPETEQPANPGTDQNQPEKPTSPETEQPQPEKPSGPETEQPTNPGTDQNQPEQPASQQGQPTQVDQASNQTLGDSNTAQAN</sequence>
<proteinExistence type="predicted"/>
<keyword evidence="3" id="KW-1185">Reference proteome</keyword>
<feature type="compositionally biased region" description="Polar residues" evidence="1">
    <location>
        <begin position="396"/>
        <end position="405"/>
    </location>
</feature>
<dbReference type="PANTHER" id="PTHR24216">
    <property type="entry name" value="PAXILLIN-RELATED"/>
    <property type="match status" value="1"/>
</dbReference>
<keyword evidence="2" id="KW-0449">Lipoprotein</keyword>
<reference evidence="2 3" key="1">
    <citation type="submission" date="2017-11" db="EMBL/GenBank/DDBJ databases">
        <title>Complete genome sequence of Spiroplasma clarkii CN-5 (DSM 19994).</title>
        <authorList>
            <person name="Tsai Y.-M."/>
            <person name="Chang A."/>
            <person name="Lo W.-S."/>
            <person name="Kuo C.-H."/>
        </authorList>
    </citation>
    <scope>NUCLEOTIDE SEQUENCE [LARGE SCALE GENOMIC DNA]</scope>
    <source>
        <strain evidence="2 3">CN-5</strain>
    </source>
</reference>
<dbReference type="Proteomes" id="UP000231179">
    <property type="component" value="Chromosome"/>
</dbReference>
<feature type="compositionally biased region" description="Low complexity" evidence="1">
    <location>
        <begin position="373"/>
        <end position="384"/>
    </location>
</feature>
<dbReference type="EMBL" id="CP024870">
    <property type="protein sequence ID" value="ATX70410.1"/>
    <property type="molecule type" value="Genomic_DNA"/>
</dbReference>
<dbReference type="NCBIfam" id="NF038029">
    <property type="entry name" value="LP_plasma"/>
    <property type="match status" value="1"/>
</dbReference>
<feature type="region of interest" description="Disordered" evidence="1">
    <location>
        <begin position="293"/>
        <end position="471"/>
    </location>
</feature>
<evidence type="ECO:0000313" key="2">
    <source>
        <dbReference type="EMBL" id="ATX70410.1"/>
    </source>
</evidence>
<dbReference type="Pfam" id="PF05215">
    <property type="entry name" value="Spiralin"/>
    <property type="match status" value="1"/>
</dbReference>
<name>A0A1Y0KZS6_9MOLU</name>
<organism evidence="2 3">
    <name type="scientific">Spiroplasma clarkii</name>
    <dbReference type="NCBI Taxonomy" id="2139"/>
    <lineage>
        <taxon>Bacteria</taxon>
        <taxon>Bacillati</taxon>
        <taxon>Mycoplasmatota</taxon>
        <taxon>Mollicutes</taxon>
        <taxon>Entomoplasmatales</taxon>
        <taxon>Spiroplasmataceae</taxon>
        <taxon>Spiroplasma</taxon>
    </lineage>
</organism>
<dbReference type="PANTHER" id="PTHR24216:SF65">
    <property type="entry name" value="PAXILLIN-LIKE PROTEIN 1"/>
    <property type="match status" value="1"/>
</dbReference>
<dbReference type="KEGG" id="scla:SCLARK_00183"/>
<feature type="compositionally biased region" description="Low complexity" evidence="1">
    <location>
        <begin position="407"/>
        <end position="418"/>
    </location>
</feature>
<dbReference type="GO" id="GO:0016020">
    <property type="term" value="C:membrane"/>
    <property type="evidence" value="ECO:0007669"/>
    <property type="project" value="InterPro"/>
</dbReference>
<feature type="compositionally biased region" description="Low complexity" evidence="1">
    <location>
        <begin position="339"/>
        <end position="350"/>
    </location>
</feature>
<accession>A0A1Y0KZS6</accession>
<dbReference type="AlphaFoldDB" id="A0A1Y0KZS6"/>
<dbReference type="InterPro" id="IPR007880">
    <property type="entry name" value="Spiralin"/>
</dbReference>
<feature type="compositionally biased region" description="Polar residues" evidence="1">
    <location>
        <begin position="359"/>
        <end position="371"/>
    </location>
</feature>
<evidence type="ECO:0000256" key="1">
    <source>
        <dbReference type="SAM" id="MobiDB-lite"/>
    </source>
</evidence>
<feature type="compositionally biased region" description="Polar residues" evidence="1">
    <location>
        <begin position="325"/>
        <end position="337"/>
    </location>
</feature>
<gene>
    <name evidence="2" type="ORF">SCLAR_v1c00750</name>
</gene>
<feature type="compositionally biased region" description="Polar residues" evidence="1">
    <location>
        <begin position="427"/>
        <end position="471"/>
    </location>
</feature>